<dbReference type="Proteomes" id="UP000790833">
    <property type="component" value="Unassembled WGS sequence"/>
</dbReference>
<proteinExistence type="predicted"/>
<comment type="caution">
    <text evidence="1">The sequence shown here is derived from an EMBL/GenBank/DDBJ whole genome shotgun (WGS) entry which is preliminary data.</text>
</comment>
<dbReference type="GeneID" id="66116812"/>
<dbReference type="AlphaFoldDB" id="A0A9P7VDU8"/>
<keyword evidence="2" id="KW-1185">Reference proteome</keyword>
<evidence type="ECO:0000313" key="1">
    <source>
        <dbReference type="EMBL" id="KAG7195668.1"/>
    </source>
</evidence>
<dbReference type="OrthoDB" id="4072912at2759"/>
<organism evidence="1 2">
    <name type="scientific">Scheffersomyces spartinae</name>
    <dbReference type="NCBI Taxonomy" id="45513"/>
    <lineage>
        <taxon>Eukaryota</taxon>
        <taxon>Fungi</taxon>
        <taxon>Dikarya</taxon>
        <taxon>Ascomycota</taxon>
        <taxon>Saccharomycotina</taxon>
        <taxon>Pichiomycetes</taxon>
        <taxon>Debaryomycetaceae</taxon>
        <taxon>Scheffersomyces</taxon>
    </lineage>
</organism>
<evidence type="ECO:0000313" key="2">
    <source>
        <dbReference type="Proteomes" id="UP000790833"/>
    </source>
</evidence>
<gene>
    <name evidence="1" type="ORF">KQ657_003438</name>
</gene>
<name>A0A9P7VDU8_9ASCO</name>
<dbReference type="RefSeq" id="XP_043051213.1">
    <property type="nucleotide sequence ID" value="XM_043194161.1"/>
</dbReference>
<dbReference type="EMBL" id="JAHMUF010000003">
    <property type="protein sequence ID" value="KAG7195668.1"/>
    <property type="molecule type" value="Genomic_DNA"/>
</dbReference>
<sequence length="331" mass="38689">MVETKEQKVEQIIELKTTYIQMSYSNNLKRFPRAAAGASSDHMKSANVIALKEIDPDLHRNVHGSQVQHHISAKEKWMLSDFGENVSNHADETRDDRSSLSVLHRSFNHNVRSHNDERLFQIENRPNSLMLNCELLQQGSKSIKSEDVRVADDEFSKDEDEINDDEDVYYEASPLVPLDAINAIYFQDIDADSRLAVERPIPKFKNTSVSHMKGPLPQNCDPLDLSPLEKYPKRKGYFPFYDNLVDLNVQGDDRSVILSIWQYEFEHQKQKEVQTSDTLPSIKYLFGESEETYYKRYPWSQFVYKKPSCEPQPDTKIEYDVDDFIDYIYRW</sequence>
<protein>
    <submittedName>
        <fullName evidence="1">Uncharacterized protein</fullName>
    </submittedName>
</protein>
<accession>A0A9P7VDU8</accession>
<reference evidence="1" key="1">
    <citation type="submission" date="2021-03" db="EMBL/GenBank/DDBJ databases">
        <authorList>
            <person name="Palmer J.M."/>
        </authorList>
    </citation>
    <scope>NUCLEOTIDE SEQUENCE</scope>
    <source>
        <strain evidence="1">ARV_011</strain>
    </source>
</reference>